<evidence type="ECO:0000313" key="2">
    <source>
        <dbReference type="Proteomes" id="UP000472580"/>
    </source>
</evidence>
<reference evidence="1 2" key="1">
    <citation type="submission" date="2019-12" db="EMBL/GenBank/DDBJ databases">
        <title>Microbes associate with the intestines of laboratory mice.</title>
        <authorList>
            <person name="Navarre W."/>
            <person name="Wong E."/>
        </authorList>
    </citation>
    <scope>NUCLEOTIDE SEQUENCE [LARGE SCALE GENOMIC DNA]</scope>
    <source>
        <strain evidence="1 2">NM82_D38</strain>
    </source>
</reference>
<dbReference type="RefSeq" id="WP_160334825.1">
    <property type="nucleotide sequence ID" value="NZ_WSRP01000009.1"/>
</dbReference>
<dbReference type="Pfam" id="PF05939">
    <property type="entry name" value="Phage_min_tail"/>
    <property type="match status" value="1"/>
</dbReference>
<comment type="caution">
    <text evidence="1">The sequence shown here is derived from an EMBL/GenBank/DDBJ whole genome shotgun (WGS) entry which is preliminary data.</text>
</comment>
<dbReference type="AlphaFoldDB" id="A0A6L6YMH8"/>
<dbReference type="InterPro" id="IPR010265">
    <property type="entry name" value="Phage_lambda_TipM"/>
</dbReference>
<dbReference type="Proteomes" id="UP000472580">
    <property type="component" value="Unassembled WGS sequence"/>
</dbReference>
<sequence length="111" mass="12823">MEYPKFIWAPDLGASCEEQPFVNVTKFGDGYEARVGYLINSTPKNWTVTFTTNLETHTAIKNFLRARNATENFEWKSPDGDVNRYVCRSWTTKQSSFGVYEISATFEQVFE</sequence>
<dbReference type="OrthoDB" id="8607203at2"/>
<name>A0A6L6YMH8_9BURK</name>
<gene>
    <name evidence="1" type="ORF">E5987_04105</name>
</gene>
<organism evidence="1 2">
    <name type="scientific">Parasutterella muris</name>
    <dbReference type="NCBI Taxonomy" id="2565572"/>
    <lineage>
        <taxon>Bacteria</taxon>
        <taxon>Pseudomonadati</taxon>
        <taxon>Pseudomonadota</taxon>
        <taxon>Betaproteobacteria</taxon>
        <taxon>Burkholderiales</taxon>
        <taxon>Sutterellaceae</taxon>
        <taxon>Parasutterella</taxon>
    </lineage>
</organism>
<proteinExistence type="predicted"/>
<evidence type="ECO:0000313" key="1">
    <source>
        <dbReference type="EMBL" id="MVX56391.1"/>
    </source>
</evidence>
<protein>
    <submittedName>
        <fullName evidence="1">Phage tail protein</fullName>
    </submittedName>
</protein>
<dbReference type="EMBL" id="WSRP01000009">
    <property type="protein sequence ID" value="MVX56391.1"/>
    <property type="molecule type" value="Genomic_DNA"/>
</dbReference>
<keyword evidence="2" id="KW-1185">Reference proteome</keyword>
<accession>A0A6L6YMH8</accession>